<keyword evidence="2" id="KW-0645">Protease</keyword>
<dbReference type="GO" id="GO:0008236">
    <property type="term" value="F:serine-type peptidase activity"/>
    <property type="evidence" value="ECO:0007669"/>
    <property type="project" value="InterPro"/>
</dbReference>
<evidence type="ECO:0000313" key="3">
    <source>
        <dbReference type="Proteomes" id="UP000192333"/>
    </source>
</evidence>
<organism evidence="2 3">
    <name type="scientific">Aquiflexum balticum DSM 16537</name>
    <dbReference type="NCBI Taxonomy" id="758820"/>
    <lineage>
        <taxon>Bacteria</taxon>
        <taxon>Pseudomonadati</taxon>
        <taxon>Bacteroidota</taxon>
        <taxon>Cytophagia</taxon>
        <taxon>Cytophagales</taxon>
        <taxon>Cyclobacteriaceae</taxon>
        <taxon>Aquiflexum</taxon>
    </lineage>
</organism>
<evidence type="ECO:0000313" key="2">
    <source>
        <dbReference type="EMBL" id="SMD44366.1"/>
    </source>
</evidence>
<dbReference type="InterPro" id="IPR036034">
    <property type="entry name" value="PDZ_sf"/>
</dbReference>
<sequence length="487" mass="54827">MLQFMERLKIRSRIILSLIVILSVFSSCKDEEETTPPANNKPDPELAKNIAINNWIKAVMEEAYFWLEDMKTPIANTARPESYFESFLFKPTDRFSAIYPNYQELISSLSGVSTESGYEISLLRESESNENVIALITYVKKGSPAASNDLRRGDLISQINGSTMTLNNYQSLLRERSNQHSVTFRRPDEAGQFGAPQTVTLAAIQIEENPNFLDSIYVIDNQKIGYVVYHFFAPGVNNPTTNQMDTRYDAEMDEIFAKFKAENINQLIIDFRYNGGGYVSSAVNLASLIVPNFNSDKIFSKTKYNSFLSRFPTFQNIQTKFKEKSENIGNQLADGKIYILTSSRTASASELIINGLKPYLNVVIIGAKTTGKNVGSVALEDEDNPDNNYGLLPIVTKSFNSLDQSDYGDGFIPDEEISEFQFFPWRDFGDVRDPLLKSALDKITGTSTPGARLKLEDRIMIGSSLDSKIRSGVMLEDNSNFKNYREK</sequence>
<dbReference type="STRING" id="758820.SAMN00777080_2986"/>
<dbReference type="Proteomes" id="UP000192333">
    <property type="component" value="Chromosome I"/>
</dbReference>
<dbReference type="Pfam" id="PF18294">
    <property type="entry name" value="Pept_S41_N"/>
    <property type="match status" value="1"/>
</dbReference>
<dbReference type="PANTHER" id="PTHR32060:SF30">
    <property type="entry name" value="CARBOXY-TERMINAL PROCESSING PROTEASE CTPA"/>
    <property type="match status" value="1"/>
</dbReference>
<keyword evidence="3" id="KW-1185">Reference proteome</keyword>
<dbReference type="GO" id="GO:0007165">
    <property type="term" value="P:signal transduction"/>
    <property type="evidence" value="ECO:0007669"/>
    <property type="project" value="TreeGrafter"/>
</dbReference>
<name>A0A1W2H796_9BACT</name>
<accession>A0A1W2H796</accession>
<dbReference type="GO" id="GO:0006508">
    <property type="term" value="P:proteolysis"/>
    <property type="evidence" value="ECO:0007669"/>
    <property type="project" value="UniProtKB-KW"/>
</dbReference>
<dbReference type="Pfam" id="PF03572">
    <property type="entry name" value="Peptidase_S41"/>
    <property type="match status" value="1"/>
</dbReference>
<dbReference type="AlphaFoldDB" id="A0A1W2H796"/>
<gene>
    <name evidence="2" type="ORF">SAMN00777080_2986</name>
</gene>
<dbReference type="GO" id="GO:0030288">
    <property type="term" value="C:outer membrane-bounded periplasmic space"/>
    <property type="evidence" value="ECO:0007669"/>
    <property type="project" value="TreeGrafter"/>
</dbReference>
<dbReference type="PANTHER" id="PTHR32060">
    <property type="entry name" value="TAIL-SPECIFIC PROTEASE"/>
    <property type="match status" value="1"/>
</dbReference>
<dbReference type="Gene3D" id="3.90.226.10">
    <property type="entry name" value="2-enoyl-CoA Hydratase, Chain A, domain 1"/>
    <property type="match status" value="1"/>
</dbReference>
<proteinExistence type="predicted"/>
<dbReference type="SUPFAM" id="SSF52096">
    <property type="entry name" value="ClpP/crotonase"/>
    <property type="match status" value="1"/>
</dbReference>
<dbReference type="InterPro" id="IPR005151">
    <property type="entry name" value="Tail-specific_protease"/>
</dbReference>
<dbReference type="GO" id="GO:0004175">
    <property type="term" value="F:endopeptidase activity"/>
    <property type="evidence" value="ECO:0007669"/>
    <property type="project" value="TreeGrafter"/>
</dbReference>
<keyword evidence="2" id="KW-0378">Hydrolase</keyword>
<feature type="domain" description="PDZ" evidence="1">
    <location>
        <begin position="117"/>
        <end position="188"/>
    </location>
</feature>
<dbReference type="PROSITE" id="PS50106">
    <property type="entry name" value="PDZ"/>
    <property type="match status" value="1"/>
</dbReference>
<dbReference type="Gene3D" id="3.30.750.170">
    <property type="match status" value="1"/>
</dbReference>
<reference evidence="3" key="1">
    <citation type="submission" date="2017-04" db="EMBL/GenBank/DDBJ databases">
        <authorList>
            <person name="Varghese N."/>
            <person name="Submissions S."/>
        </authorList>
    </citation>
    <scope>NUCLEOTIDE SEQUENCE [LARGE SCALE GENOMIC DNA]</scope>
    <source>
        <strain evidence="3">DSM 16537</strain>
    </source>
</reference>
<dbReference type="SMART" id="SM00228">
    <property type="entry name" value="PDZ"/>
    <property type="match status" value="1"/>
</dbReference>
<dbReference type="Pfam" id="PF17820">
    <property type="entry name" value="PDZ_6"/>
    <property type="match status" value="1"/>
</dbReference>
<dbReference type="InterPro" id="IPR041613">
    <property type="entry name" value="Pept_S41_N"/>
</dbReference>
<evidence type="ECO:0000259" key="1">
    <source>
        <dbReference type="PROSITE" id="PS50106"/>
    </source>
</evidence>
<dbReference type="EMBL" id="LT838813">
    <property type="protein sequence ID" value="SMD44366.1"/>
    <property type="molecule type" value="Genomic_DNA"/>
</dbReference>
<dbReference type="InterPro" id="IPR001478">
    <property type="entry name" value="PDZ"/>
</dbReference>
<dbReference type="InterPro" id="IPR029045">
    <property type="entry name" value="ClpP/crotonase-like_dom_sf"/>
</dbReference>
<dbReference type="InterPro" id="IPR041489">
    <property type="entry name" value="PDZ_6"/>
</dbReference>
<dbReference type="PROSITE" id="PS51257">
    <property type="entry name" value="PROKAR_LIPOPROTEIN"/>
    <property type="match status" value="1"/>
</dbReference>
<dbReference type="SMART" id="SM00245">
    <property type="entry name" value="TSPc"/>
    <property type="match status" value="1"/>
</dbReference>
<dbReference type="Gene3D" id="2.30.42.10">
    <property type="match status" value="1"/>
</dbReference>
<protein>
    <submittedName>
        <fullName evidence="2">Periplasmic protease</fullName>
    </submittedName>
</protein>
<dbReference type="CDD" id="cd07561">
    <property type="entry name" value="Peptidase_S41_CPP_like"/>
    <property type="match status" value="1"/>
</dbReference>